<accession>A0AAD9USG5</accession>
<dbReference type="Pfam" id="PF00240">
    <property type="entry name" value="ubiquitin"/>
    <property type="match status" value="1"/>
</dbReference>
<dbReference type="SUPFAM" id="SSF54236">
    <property type="entry name" value="Ubiquitin-like"/>
    <property type="match status" value="1"/>
</dbReference>
<dbReference type="PANTHER" id="PTHR46555">
    <property type="entry name" value="UBIQUITIN-LIKE PROTEIN 4A"/>
    <property type="match status" value="1"/>
</dbReference>
<gene>
    <name evidence="4" type="ORF">P5673_031929</name>
</gene>
<comment type="caution">
    <text evidence="4">The sequence shown here is derived from an EMBL/GenBank/DDBJ whole genome shotgun (WGS) entry which is preliminary data.</text>
</comment>
<evidence type="ECO:0000259" key="3">
    <source>
        <dbReference type="PROSITE" id="PS50053"/>
    </source>
</evidence>
<evidence type="ECO:0000256" key="1">
    <source>
        <dbReference type="ARBA" id="ARBA00004514"/>
    </source>
</evidence>
<dbReference type="Proteomes" id="UP001249851">
    <property type="component" value="Unassembled WGS sequence"/>
</dbReference>
<dbReference type="GO" id="GO:0071816">
    <property type="term" value="P:tail-anchored membrane protein insertion into ER membrane"/>
    <property type="evidence" value="ECO:0007669"/>
    <property type="project" value="TreeGrafter"/>
</dbReference>
<dbReference type="GO" id="GO:0006620">
    <property type="term" value="P:post-translational protein targeting to endoplasmic reticulum membrane"/>
    <property type="evidence" value="ECO:0007669"/>
    <property type="project" value="InterPro"/>
</dbReference>
<sequence length="127" mass="14695">MVEVSDNDEIALLKREISTKLRIPVAQQRLVFKGKTLADASRLRDHRIVDGSKLHLSVKQETTVGNIEDPNEFNTQLRIFLKRHLNTQDTEKVMAKFKEQFKTWISSLSLDDIERLATIHMKEASSY</sequence>
<dbReference type="InterPro" id="IPR000626">
    <property type="entry name" value="Ubiquitin-like_dom"/>
</dbReference>
<dbReference type="PANTHER" id="PTHR46555:SF1">
    <property type="entry name" value="UBIQUITIN-LIKE PROTEIN 4A"/>
    <property type="match status" value="1"/>
</dbReference>
<comment type="subcellular location">
    <subcellularLocation>
        <location evidence="1">Cytoplasm</location>
        <location evidence="1">Cytosol</location>
    </subcellularLocation>
</comment>
<feature type="domain" description="Ubiquitin-like" evidence="3">
    <location>
        <begin position="1"/>
        <end position="63"/>
    </location>
</feature>
<dbReference type="AlphaFoldDB" id="A0AAD9USG5"/>
<dbReference type="PROSITE" id="PS50053">
    <property type="entry name" value="UBIQUITIN_2"/>
    <property type="match status" value="1"/>
</dbReference>
<dbReference type="InterPro" id="IPR041421">
    <property type="entry name" value="Ubl4_C_TUGS"/>
</dbReference>
<dbReference type="InterPro" id="IPR047154">
    <property type="entry name" value="UBL4A-like"/>
</dbReference>
<evidence type="ECO:0000256" key="2">
    <source>
        <dbReference type="ARBA" id="ARBA00022490"/>
    </source>
</evidence>
<evidence type="ECO:0000313" key="5">
    <source>
        <dbReference type="Proteomes" id="UP001249851"/>
    </source>
</evidence>
<dbReference type="GO" id="GO:0051087">
    <property type="term" value="F:protein-folding chaperone binding"/>
    <property type="evidence" value="ECO:0007669"/>
    <property type="project" value="TreeGrafter"/>
</dbReference>
<proteinExistence type="predicted"/>
<dbReference type="Gene3D" id="3.10.20.90">
    <property type="entry name" value="Phosphatidylinositol 3-kinase Catalytic Subunit, Chain A, domain 1"/>
    <property type="match status" value="1"/>
</dbReference>
<dbReference type="GO" id="GO:0071818">
    <property type="term" value="C:BAT3 complex"/>
    <property type="evidence" value="ECO:0007669"/>
    <property type="project" value="TreeGrafter"/>
</dbReference>
<dbReference type="InterPro" id="IPR029071">
    <property type="entry name" value="Ubiquitin-like_domsf"/>
</dbReference>
<reference evidence="4" key="1">
    <citation type="journal article" date="2023" name="G3 (Bethesda)">
        <title>Whole genome assembly and annotation of the endangered Caribbean coral Acropora cervicornis.</title>
        <authorList>
            <person name="Selwyn J.D."/>
            <person name="Vollmer S.V."/>
        </authorList>
    </citation>
    <scope>NUCLEOTIDE SEQUENCE</scope>
    <source>
        <strain evidence="4">K2</strain>
    </source>
</reference>
<protein>
    <submittedName>
        <fullName evidence="4">Ubiquitin-like protein 4A</fullName>
    </submittedName>
</protein>
<organism evidence="4 5">
    <name type="scientific">Acropora cervicornis</name>
    <name type="common">Staghorn coral</name>
    <dbReference type="NCBI Taxonomy" id="6130"/>
    <lineage>
        <taxon>Eukaryota</taxon>
        <taxon>Metazoa</taxon>
        <taxon>Cnidaria</taxon>
        <taxon>Anthozoa</taxon>
        <taxon>Hexacorallia</taxon>
        <taxon>Scleractinia</taxon>
        <taxon>Astrocoeniina</taxon>
        <taxon>Acroporidae</taxon>
        <taxon>Acropora</taxon>
    </lineage>
</organism>
<evidence type="ECO:0000313" key="4">
    <source>
        <dbReference type="EMBL" id="KAK2547985.1"/>
    </source>
</evidence>
<dbReference type="Pfam" id="PF17840">
    <property type="entry name" value="Tugs"/>
    <property type="match status" value="1"/>
</dbReference>
<keyword evidence="2" id="KW-0963">Cytoplasm</keyword>
<reference evidence="4" key="2">
    <citation type="journal article" date="2023" name="Science">
        <title>Genomic signatures of disease resistance in endangered staghorn corals.</title>
        <authorList>
            <person name="Vollmer S.V."/>
            <person name="Selwyn J.D."/>
            <person name="Despard B.A."/>
            <person name="Roesel C.L."/>
        </authorList>
    </citation>
    <scope>NUCLEOTIDE SEQUENCE</scope>
    <source>
        <strain evidence="4">K2</strain>
    </source>
</reference>
<name>A0AAD9USG5_ACRCE</name>
<dbReference type="EMBL" id="JARQWQ010000160">
    <property type="protein sequence ID" value="KAK2547985.1"/>
    <property type="molecule type" value="Genomic_DNA"/>
</dbReference>
<keyword evidence="5" id="KW-1185">Reference proteome</keyword>